<dbReference type="RefSeq" id="WP_105328183.1">
    <property type="nucleotide sequence ID" value="NZ_PUHY01000004.1"/>
</dbReference>
<dbReference type="OrthoDB" id="301912at2"/>
<feature type="compositionally biased region" description="Basic residues" evidence="1">
    <location>
        <begin position="158"/>
        <end position="168"/>
    </location>
</feature>
<feature type="region of interest" description="Disordered" evidence="1">
    <location>
        <begin position="113"/>
        <end position="168"/>
    </location>
</feature>
<gene>
    <name evidence="2" type="ORF">C5Y83_03075</name>
</gene>
<dbReference type="AlphaFoldDB" id="A0A2S8G5M4"/>
<organism evidence="2 3">
    <name type="scientific">Blastopirellula marina</name>
    <dbReference type="NCBI Taxonomy" id="124"/>
    <lineage>
        <taxon>Bacteria</taxon>
        <taxon>Pseudomonadati</taxon>
        <taxon>Planctomycetota</taxon>
        <taxon>Planctomycetia</taxon>
        <taxon>Pirellulales</taxon>
        <taxon>Pirellulaceae</taxon>
        <taxon>Blastopirellula</taxon>
    </lineage>
</organism>
<protein>
    <submittedName>
        <fullName evidence="2">Uncharacterized protein</fullName>
    </submittedName>
</protein>
<proteinExistence type="predicted"/>
<accession>A0A2S8G5M4</accession>
<dbReference type="Proteomes" id="UP000238322">
    <property type="component" value="Unassembled WGS sequence"/>
</dbReference>
<dbReference type="EMBL" id="PUHY01000004">
    <property type="protein sequence ID" value="PQO39746.1"/>
    <property type="molecule type" value="Genomic_DNA"/>
</dbReference>
<sequence length="168" mass="18322">MHAVTITAEHWQAALDVPKQIALDLSAQLNLRLQASRMVQSMLKVLLKHEKDRSELKQLCEKNTSTPQPEKRTGAMPRSAWACAVTADTASKPTSQEPFVNNNDVAPLLASTHQEHVHEGGDVAPAENMGTSAGMANESPPGASEPSEPRTRYIGRVGPRKIRGKKRK</sequence>
<evidence type="ECO:0000256" key="1">
    <source>
        <dbReference type="SAM" id="MobiDB-lite"/>
    </source>
</evidence>
<reference evidence="2 3" key="1">
    <citation type="submission" date="2018-02" db="EMBL/GenBank/DDBJ databases">
        <title>Comparative genomes isolates from brazilian mangrove.</title>
        <authorList>
            <person name="Araujo J.E."/>
            <person name="Taketani R.G."/>
            <person name="Silva M.C.P."/>
            <person name="Loureco M.V."/>
            <person name="Andreote F.D."/>
        </authorList>
    </citation>
    <scope>NUCLEOTIDE SEQUENCE [LARGE SCALE GENOMIC DNA]</scope>
    <source>
        <strain evidence="2 3">Hex-1 MGV</strain>
    </source>
</reference>
<comment type="caution">
    <text evidence="2">The sequence shown here is derived from an EMBL/GenBank/DDBJ whole genome shotgun (WGS) entry which is preliminary data.</text>
</comment>
<evidence type="ECO:0000313" key="3">
    <source>
        <dbReference type="Proteomes" id="UP000238322"/>
    </source>
</evidence>
<feature type="region of interest" description="Disordered" evidence="1">
    <location>
        <begin position="59"/>
        <end position="79"/>
    </location>
</feature>
<name>A0A2S8G5M4_9BACT</name>
<evidence type="ECO:0000313" key="2">
    <source>
        <dbReference type="EMBL" id="PQO39746.1"/>
    </source>
</evidence>